<comment type="similarity">
    <text evidence="1">Belongs to the nuclease type I family.</text>
</comment>
<name>A0A074RU07_9AGAM</name>
<evidence type="ECO:0000313" key="10">
    <source>
        <dbReference type="Proteomes" id="UP000027456"/>
    </source>
</evidence>
<dbReference type="STRING" id="1423351.A0A074RU07"/>
<gene>
    <name evidence="9" type="ORF">V565_132810</name>
</gene>
<dbReference type="GO" id="GO:0046872">
    <property type="term" value="F:metal ion binding"/>
    <property type="evidence" value="ECO:0007669"/>
    <property type="project" value="UniProtKB-KW"/>
</dbReference>
<evidence type="ECO:0000256" key="1">
    <source>
        <dbReference type="ARBA" id="ARBA00009547"/>
    </source>
</evidence>
<keyword evidence="10" id="KW-1185">Reference proteome</keyword>
<evidence type="ECO:0000256" key="8">
    <source>
        <dbReference type="SAM" id="SignalP"/>
    </source>
</evidence>
<keyword evidence="7" id="KW-0325">Glycoprotein</keyword>
<keyword evidence="3" id="KW-0479">Metal-binding</keyword>
<dbReference type="InterPro" id="IPR003154">
    <property type="entry name" value="S1/P1nuclease"/>
</dbReference>
<keyword evidence="2" id="KW-0540">Nuclease</keyword>
<dbReference type="GO" id="GO:0004519">
    <property type="term" value="F:endonuclease activity"/>
    <property type="evidence" value="ECO:0007669"/>
    <property type="project" value="UniProtKB-KW"/>
</dbReference>
<sequence>MHLLTLAASAAMMAIPAWGWGEEGHRMTAAIAQIHLLPSTRKTICSILPEDSNCNLAKVATWPDDVRKTEVWKWSANLHFVNGIDDNPPKDCSFGTKGWAKPSDHHVLNAIVNMTRRVESSYGNDRDFSLRFLTHFLGDIHQPLHLTGRYFGGNLVPVLFGAKPTGLHTVWDDHLVLQRIQSLVSTNYAQPLQTSPDSDAALDRNRQIEAALTGSNYDPLIRWIVLEGVDRRWGSEIKEWTSCPQLTTADRDDQQIMGLEAPPFNDPANLPVCPYRWAKASHQLLCDFIWRPDLEGVEDSKKAVYKIELDTPEYAGQVGEKKIIEEQIAKGGLRLALALNTILGSEEDKRAFGLLLGVGL</sequence>
<keyword evidence="5" id="KW-0378">Hydrolase</keyword>
<evidence type="ECO:0000256" key="4">
    <source>
        <dbReference type="ARBA" id="ARBA00022759"/>
    </source>
</evidence>
<dbReference type="PANTHER" id="PTHR33146">
    <property type="entry name" value="ENDONUCLEASE 4"/>
    <property type="match status" value="1"/>
</dbReference>
<dbReference type="EMBL" id="AZST01000570">
    <property type="protein sequence ID" value="KEP48138.1"/>
    <property type="molecule type" value="Genomic_DNA"/>
</dbReference>
<evidence type="ECO:0000313" key="9">
    <source>
        <dbReference type="EMBL" id="KEP48138.1"/>
    </source>
</evidence>
<dbReference type="GO" id="GO:0006308">
    <property type="term" value="P:DNA catabolic process"/>
    <property type="evidence" value="ECO:0007669"/>
    <property type="project" value="InterPro"/>
</dbReference>
<dbReference type="GO" id="GO:0016788">
    <property type="term" value="F:hydrolase activity, acting on ester bonds"/>
    <property type="evidence" value="ECO:0007669"/>
    <property type="project" value="InterPro"/>
</dbReference>
<dbReference type="SUPFAM" id="SSF48537">
    <property type="entry name" value="Phospholipase C/P1 nuclease"/>
    <property type="match status" value="1"/>
</dbReference>
<dbReference type="InterPro" id="IPR008947">
    <property type="entry name" value="PLipase_C/P1_nuclease_dom_sf"/>
</dbReference>
<dbReference type="OrthoDB" id="441446at2759"/>
<dbReference type="GO" id="GO:0003676">
    <property type="term" value="F:nucleic acid binding"/>
    <property type="evidence" value="ECO:0007669"/>
    <property type="project" value="InterPro"/>
</dbReference>
<dbReference type="Pfam" id="PF02265">
    <property type="entry name" value="S1-P1_nuclease"/>
    <property type="match status" value="1"/>
</dbReference>
<dbReference type="AlphaFoldDB" id="A0A074RU07"/>
<dbReference type="PANTHER" id="PTHR33146:SF29">
    <property type="entry name" value="S1_P1 NUCLEASE"/>
    <property type="match status" value="1"/>
</dbReference>
<keyword evidence="6" id="KW-1015">Disulfide bond</keyword>
<evidence type="ECO:0000256" key="5">
    <source>
        <dbReference type="ARBA" id="ARBA00022801"/>
    </source>
</evidence>
<organism evidence="9 10">
    <name type="scientific">Rhizoctonia solani 123E</name>
    <dbReference type="NCBI Taxonomy" id="1423351"/>
    <lineage>
        <taxon>Eukaryota</taxon>
        <taxon>Fungi</taxon>
        <taxon>Dikarya</taxon>
        <taxon>Basidiomycota</taxon>
        <taxon>Agaricomycotina</taxon>
        <taxon>Agaricomycetes</taxon>
        <taxon>Cantharellales</taxon>
        <taxon>Ceratobasidiaceae</taxon>
        <taxon>Rhizoctonia</taxon>
    </lineage>
</organism>
<evidence type="ECO:0000256" key="3">
    <source>
        <dbReference type="ARBA" id="ARBA00022723"/>
    </source>
</evidence>
<dbReference type="Proteomes" id="UP000027456">
    <property type="component" value="Unassembled WGS sequence"/>
</dbReference>
<keyword evidence="4" id="KW-0255">Endonuclease</keyword>
<evidence type="ECO:0000256" key="2">
    <source>
        <dbReference type="ARBA" id="ARBA00022722"/>
    </source>
</evidence>
<accession>A0A074RU07</accession>
<evidence type="ECO:0000256" key="6">
    <source>
        <dbReference type="ARBA" id="ARBA00023157"/>
    </source>
</evidence>
<dbReference type="CDD" id="cd11010">
    <property type="entry name" value="S1-P1_nuclease"/>
    <property type="match status" value="1"/>
</dbReference>
<feature type="signal peptide" evidence="8">
    <location>
        <begin position="1"/>
        <end position="19"/>
    </location>
</feature>
<proteinExistence type="inferred from homology"/>
<dbReference type="HOGENOM" id="CLU_044365_2_0_1"/>
<protein>
    <submittedName>
        <fullName evidence="9">S1/P1 nuclease</fullName>
    </submittedName>
</protein>
<dbReference type="Gene3D" id="1.10.575.10">
    <property type="entry name" value="P1 Nuclease"/>
    <property type="match status" value="1"/>
</dbReference>
<reference evidence="9 10" key="1">
    <citation type="submission" date="2013-12" db="EMBL/GenBank/DDBJ databases">
        <authorList>
            <person name="Cubeta M."/>
            <person name="Pakala S."/>
            <person name="Fedorova N."/>
            <person name="Thomas E."/>
            <person name="Dean R."/>
            <person name="Jabaji S."/>
            <person name="Neate S."/>
            <person name="Toda T."/>
            <person name="Tavantzis S."/>
            <person name="Vilgalys R."/>
            <person name="Bharathan N."/>
            <person name="Pakala S."/>
            <person name="Losada L.S."/>
            <person name="Zafar N."/>
            <person name="Nierman W."/>
        </authorList>
    </citation>
    <scope>NUCLEOTIDE SEQUENCE [LARGE SCALE GENOMIC DNA]</scope>
    <source>
        <strain evidence="9 10">123E</strain>
    </source>
</reference>
<keyword evidence="8" id="KW-0732">Signal</keyword>
<feature type="chain" id="PRO_5001698188" evidence="8">
    <location>
        <begin position="20"/>
        <end position="360"/>
    </location>
</feature>
<evidence type="ECO:0000256" key="7">
    <source>
        <dbReference type="ARBA" id="ARBA00023180"/>
    </source>
</evidence>
<comment type="caution">
    <text evidence="9">The sequence shown here is derived from an EMBL/GenBank/DDBJ whole genome shotgun (WGS) entry which is preliminary data.</text>
</comment>